<evidence type="ECO:0000256" key="4">
    <source>
        <dbReference type="ARBA" id="ARBA00011991"/>
    </source>
</evidence>
<reference evidence="12" key="1">
    <citation type="submission" date="2020-09" db="EMBL/GenBank/DDBJ databases">
        <title>A novel bacterium of genus Bacillus, isolated from South China Sea.</title>
        <authorList>
            <person name="Huang H."/>
            <person name="Mo K."/>
            <person name="Hu Y."/>
        </authorList>
    </citation>
    <scope>NUCLEOTIDE SEQUENCE</scope>
    <source>
        <strain evidence="12">IB182487</strain>
    </source>
</reference>
<dbReference type="PANTHER" id="PTHR43463:SF1">
    <property type="entry name" value="NICOTINATE-NUCLEOTIDE--DIMETHYLBENZIMIDAZOLE PHOSPHORIBOSYLTRANSFERASE"/>
    <property type="match status" value="1"/>
</dbReference>
<dbReference type="NCBIfam" id="TIGR03160">
    <property type="entry name" value="cobT_DBIPRT"/>
    <property type="match status" value="1"/>
</dbReference>
<dbReference type="CDD" id="cd02439">
    <property type="entry name" value="DMB-PRT_CobT"/>
    <property type="match status" value="1"/>
</dbReference>
<evidence type="ECO:0000256" key="3">
    <source>
        <dbReference type="ARBA" id="ARBA00007110"/>
    </source>
</evidence>
<comment type="similarity">
    <text evidence="3 11">Belongs to the CobT family.</text>
</comment>
<comment type="caution">
    <text evidence="12">The sequence shown here is derived from an EMBL/GenBank/DDBJ whole genome shotgun (WGS) entry which is preliminary data.</text>
</comment>
<evidence type="ECO:0000256" key="9">
    <source>
        <dbReference type="ARBA" id="ARBA00030686"/>
    </source>
</evidence>
<accession>A0A926NG38</accession>
<comment type="pathway">
    <text evidence="2 11">Nucleoside biosynthesis; alpha-ribazole biosynthesis; alpha-ribazole from 5,6-dimethylbenzimidazole: step 1/2.</text>
</comment>
<proteinExistence type="inferred from homology"/>
<dbReference type="InterPro" id="IPR023195">
    <property type="entry name" value="Nict_dMeBzImd_PRibTrfase_N"/>
</dbReference>
<dbReference type="EC" id="2.4.2.21" evidence="4 11"/>
<comment type="function">
    <text evidence="1 11">Catalyzes the synthesis of alpha-ribazole-5'-phosphate from nicotinate mononucleotide (NAMN) and 5,6-dimethylbenzimidazole (DMB).</text>
</comment>
<keyword evidence="6 11" id="KW-0169">Cobalamin biosynthesis</keyword>
<feature type="active site" description="Proton acceptor" evidence="11">
    <location>
        <position position="326"/>
    </location>
</feature>
<evidence type="ECO:0000256" key="2">
    <source>
        <dbReference type="ARBA" id="ARBA00005049"/>
    </source>
</evidence>
<evidence type="ECO:0000256" key="5">
    <source>
        <dbReference type="ARBA" id="ARBA00015486"/>
    </source>
</evidence>
<dbReference type="GO" id="GO:0009236">
    <property type="term" value="P:cobalamin biosynthetic process"/>
    <property type="evidence" value="ECO:0007669"/>
    <property type="project" value="UniProtKB-UniRule"/>
</dbReference>
<dbReference type="Pfam" id="PF02277">
    <property type="entry name" value="DBI_PRT"/>
    <property type="match status" value="1"/>
</dbReference>
<dbReference type="InterPro" id="IPR003200">
    <property type="entry name" value="Nict_dMeBzImd_PRibTrfase"/>
</dbReference>
<evidence type="ECO:0000256" key="6">
    <source>
        <dbReference type="ARBA" id="ARBA00022573"/>
    </source>
</evidence>
<dbReference type="InterPro" id="IPR017846">
    <property type="entry name" value="Nict_dMeBzImd_PRibTrfase_bact"/>
</dbReference>
<dbReference type="FunFam" id="3.40.50.10210:FF:000001">
    <property type="entry name" value="Nicotinate-nucleotide--dimethylbenzimidazole phosphoribosyltransferase"/>
    <property type="match status" value="1"/>
</dbReference>
<sequence length="368" mass="39175">MRRLSGGNHLEKIMQVIQDIKPLDIRSMEEMRNCLNNLTKPLGSLGMLEELPITLSGIAGHAAPKVDRKAIVVMCGDHGVVKEGVSAYPQAVTGLMMDNFVRGKAAINVLARQAGAEVQVIDIGSMLEEVPKEIIKKKVRYGTDNMAIGPAMSKEEAVQGIHIGIETAFDLADQGIDLLGIGEMGIGNTTPASAMTAVFTSISISQLTGRGTGINAAGLDKKIEVIERAIKGNNPNPMDPLDVLCKVGGFEIAGLVGVLLGAAARRIPVVIDGVISGAAALAAYRIEPLSRDYMIASHLSAEPAHQFILNELELKPLLNLEMRLGEGTGAALAFPLIESSTRIFREMATFEELGIPAHVENSKEKNEA</sequence>
<comment type="catalytic activity">
    <reaction evidence="10 11">
        <text>5,6-dimethylbenzimidazole + nicotinate beta-D-ribonucleotide = alpha-ribazole 5'-phosphate + nicotinate + H(+)</text>
        <dbReference type="Rhea" id="RHEA:11196"/>
        <dbReference type="ChEBI" id="CHEBI:15378"/>
        <dbReference type="ChEBI" id="CHEBI:15890"/>
        <dbReference type="ChEBI" id="CHEBI:32544"/>
        <dbReference type="ChEBI" id="CHEBI:57502"/>
        <dbReference type="ChEBI" id="CHEBI:57918"/>
        <dbReference type="EC" id="2.4.2.21"/>
    </reaction>
</comment>
<dbReference type="HAMAP" id="MF_00230">
    <property type="entry name" value="CobT"/>
    <property type="match status" value="1"/>
</dbReference>
<dbReference type="PANTHER" id="PTHR43463">
    <property type="entry name" value="NICOTINATE-NUCLEOTIDE--DIMETHYLBENZIMIDAZOLE PHOSPHORIBOSYLTRANSFERASE"/>
    <property type="match status" value="1"/>
</dbReference>
<dbReference type="EMBL" id="JACXAI010000010">
    <property type="protein sequence ID" value="MBD1380470.1"/>
    <property type="molecule type" value="Genomic_DNA"/>
</dbReference>
<gene>
    <name evidence="11 12" type="primary">cobT</name>
    <name evidence="12" type="ORF">IC621_09530</name>
</gene>
<keyword evidence="7 11" id="KW-0328">Glycosyltransferase</keyword>
<dbReference type="NCBIfam" id="NF000996">
    <property type="entry name" value="PRK00105.1"/>
    <property type="match status" value="1"/>
</dbReference>
<organism evidence="12 13">
    <name type="scientific">Metabacillus arenae</name>
    <dbReference type="NCBI Taxonomy" id="2771434"/>
    <lineage>
        <taxon>Bacteria</taxon>
        <taxon>Bacillati</taxon>
        <taxon>Bacillota</taxon>
        <taxon>Bacilli</taxon>
        <taxon>Bacillales</taxon>
        <taxon>Bacillaceae</taxon>
        <taxon>Metabacillus</taxon>
    </lineage>
</organism>
<keyword evidence="13" id="KW-1185">Reference proteome</keyword>
<evidence type="ECO:0000313" key="13">
    <source>
        <dbReference type="Proteomes" id="UP000626844"/>
    </source>
</evidence>
<evidence type="ECO:0000313" key="12">
    <source>
        <dbReference type="EMBL" id="MBD1380470.1"/>
    </source>
</evidence>
<dbReference type="Gene3D" id="1.10.1610.10">
    <property type="match status" value="1"/>
</dbReference>
<evidence type="ECO:0000256" key="10">
    <source>
        <dbReference type="ARBA" id="ARBA00047340"/>
    </source>
</evidence>
<dbReference type="Gene3D" id="3.40.50.10210">
    <property type="match status" value="1"/>
</dbReference>
<dbReference type="AlphaFoldDB" id="A0A926NG38"/>
<evidence type="ECO:0000256" key="11">
    <source>
        <dbReference type="HAMAP-Rule" id="MF_00230"/>
    </source>
</evidence>
<dbReference type="SUPFAM" id="SSF52733">
    <property type="entry name" value="Nicotinate mononucleotide:5,6-dimethylbenzimidazole phosphoribosyltransferase (CobT)"/>
    <property type="match status" value="1"/>
</dbReference>
<name>A0A926NG38_9BACI</name>
<keyword evidence="8 11" id="KW-0808">Transferase</keyword>
<dbReference type="GO" id="GO:0008939">
    <property type="term" value="F:nicotinate-nucleotide-dimethylbenzimidazole phosphoribosyltransferase activity"/>
    <property type="evidence" value="ECO:0007669"/>
    <property type="project" value="UniProtKB-UniRule"/>
</dbReference>
<evidence type="ECO:0000256" key="1">
    <source>
        <dbReference type="ARBA" id="ARBA00002197"/>
    </source>
</evidence>
<dbReference type="Proteomes" id="UP000626844">
    <property type="component" value="Unassembled WGS sequence"/>
</dbReference>
<evidence type="ECO:0000256" key="7">
    <source>
        <dbReference type="ARBA" id="ARBA00022676"/>
    </source>
</evidence>
<protein>
    <recommendedName>
        <fullName evidence="5 11">Nicotinate-nucleotide--dimethylbenzimidazole phosphoribosyltransferase</fullName>
        <shortName evidence="11">NN:DBI PRT</shortName>
        <ecNumber evidence="4 11">2.4.2.21</ecNumber>
    </recommendedName>
    <alternativeName>
        <fullName evidence="9 11">N(1)-alpha-phosphoribosyltransferase</fullName>
    </alternativeName>
</protein>
<evidence type="ECO:0000256" key="8">
    <source>
        <dbReference type="ARBA" id="ARBA00022679"/>
    </source>
</evidence>
<dbReference type="InterPro" id="IPR036087">
    <property type="entry name" value="Nict_dMeBzImd_PRibTrfase_sf"/>
</dbReference>